<keyword evidence="7" id="KW-1185">Reference proteome</keyword>
<dbReference type="RefSeq" id="WP_091969053.1">
    <property type="nucleotide sequence ID" value="NZ_FOGZ01000010.1"/>
</dbReference>
<dbReference type="OrthoDB" id="155424at2"/>
<dbReference type="GO" id="GO:0003700">
    <property type="term" value="F:DNA-binding transcription factor activity"/>
    <property type="evidence" value="ECO:0007669"/>
    <property type="project" value="InterPro"/>
</dbReference>
<dbReference type="EMBL" id="FOGZ01000010">
    <property type="protein sequence ID" value="SER77430.1"/>
    <property type="molecule type" value="Genomic_DNA"/>
</dbReference>
<dbReference type="PANTHER" id="PTHR43537:SF44">
    <property type="entry name" value="GNTR FAMILY REGULATORY PROTEIN"/>
    <property type="match status" value="1"/>
</dbReference>
<dbReference type="Pfam" id="PF00392">
    <property type="entry name" value="GntR"/>
    <property type="match status" value="1"/>
</dbReference>
<sequence length="256" mass="27632">MNGARTRIPGIAEGQIDTAGEAPESTSANTVAERIKQLIVDDGLGPGDPIPPEPELGARLGASRSSIREAIRFLAALDIVEVHHGTGTKVGALTLTPMVANLLFRAEVRPGDAVGRLREVVDARLTLDLGQADRVVSELEGTHDETLHQLARQMVRLNNDGSPFTEQDRLFHGMLVPRSAGHLINDLMQAFFDVHTTLLAELDVPPDEELHEAVAAHGAMLRAAECGDLDAYRDAVHSHYQPLARALETWACEDLG</sequence>
<dbReference type="Pfam" id="PF07729">
    <property type="entry name" value="FCD"/>
    <property type="match status" value="1"/>
</dbReference>
<evidence type="ECO:0000313" key="7">
    <source>
        <dbReference type="Proteomes" id="UP000198815"/>
    </source>
</evidence>
<dbReference type="STRING" id="64702.SAMN05443377_1108"/>
<dbReference type="Proteomes" id="UP000198815">
    <property type="component" value="Unassembled WGS sequence"/>
</dbReference>
<evidence type="ECO:0000259" key="5">
    <source>
        <dbReference type="PROSITE" id="PS50949"/>
    </source>
</evidence>
<dbReference type="PROSITE" id="PS50949">
    <property type="entry name" value="HTH_GNTR"/>
    <property type="match status" value="1"/>
</dbReference>
<dbReference type="Gene3D" id="1.20.120.530">
    <property type="entry name" value="GntR ligand-binding domain-like"/>
    <property type="match status" value="1"/>
</dbReference>
<dbReference type="SUPFAM" id="SSF48008">
    <property type="entry name" value="GntR ligand-binding domain-like"/>
    <property type="match status" value="1"/>
</dbReference>
<dbReference type="InterPro" id="IPR036390">
    <property type="entry name" value="WH_DNA-bd_sf"/>
</dbReference>
<dbReference type="InterPro" id="IPR036388">
    <property type="entry name" value="WH-like_DNA-bd_sf"/>
</dbReference>
<proteinExistence type="predicted"/>
<evidence type="ECO:0000256" key="3">
    <source>
        <dbReference type="ARBA" id="ARBA00023163"/>
    </source>
</evidence>
<dbReference type="CDD" id="cd07377">
    <property type="entry name" value="WHTH_GntR"/>
    <property type="match status" value="1"/>
</dbReference>
<dbReference type="InterPro" id="IPR011711">
    <property type="entry name" value="GntR_C"/>
</dbReference>
<evidence type="ECO:0000256" key="1">
    <source>
        <dbReference type="ARBA" id="ARBA00023015"/>
    </source>
</evidence>
<evidence type="ECO:0000256" key="2">
    <source>
        <dbReference type="ARBA" id="ARBA00023125"/>
    </source>
</evidence>
<dbReference type="PANTHER" id="PTHR43537">
    <property type="entry name" value="TRANSCRIPTIONAL REGULATOR, GNTR FAMILY"/>
    <property type="match status" value="1"/>
</dbReference>
<dbReference type="SMART" id="SM00345">
    <property type="entry name" value="HTH_GNTR"/>
    <property type="match status" value="1"/>
</dbReference>
<organism evidence="6 7">
    <name type="scientific">Propionibacterium cyclohexanicum</name>
    <dbReference type="NCBI Taxonomy" id="64702"/>
    <lineage>
        <taxon>Bacteria</taxon>
        <taxon>Bacillati</taxon>
        <taxon>Actinomycetota</taxon>
        <taxon>Actinomycetes</taxon>
        <taxon>Propionibacteriales</taxon>
        <taxon>Propionibacteriaceae</taxon>
        <taxon>Propionibacterium</taxon>
    </lineage>
</organism>
<name>A0A1H9RX92_9ACTN</name>
<evidence type="ECO:0000256" key="4">
    <source>
        <dbReference type="SAM" id="MobiDB-lite"/>
    </source>
</evidence>
<dbReference type="GO" id="GO:0003677">
    <property type="term" value="F:DNA binding"/>
    <property type="evidence" value="ECO:0007669"/>
    <property type="project" value="UniProtKB-KW"/>
</dbReference>
<keyword evidence="1" id="KW-0805">Transcription regulation</keyword>
<protein>
    <submittedName>
        <fullName evidence="6">DNA-binding transcriptional regulator, FadR family</fullName>
    </submittedName>
</protein>
<dbReference type="SUPFAM" id="SSF46785">
    <property type="entry name" value="Winged helix' DNA-binding domain"/>
    <property type="match status" value="1"/>
</dbReference>
<dbReference type="Gene3D" id="1.10.10.10">
    <property type="entry name" value="Winged helix-like DNA-binding domain superfamily/Winged helix DNA-binding domain"/>
    <property type="match status" value="1"/>
</dbReference>
<accession>A0A1H9RX92</accession>
<dbReference type="InterPro" id="IPR008920">
    <property type="entry name" value="TF_FadR/GntR_C"/>
</dbReference>
<dbReference type="InterPro" id="IPR000524">
    <property type="entry name" value="Tscrpt_reg_HTH_GntR"/>
</dbReference>
<keyword evidence="2 6" id="KW-0238">DNA-binding</keyword>
<feature type="region of interest" description="Disordered" evidence="4">
    <location>
        <begin position="1"/>
        <end position="27"/>
    </location>
</feature>
<dbReference type="AlphaFoldDB" id="A0A1H9RX92"/>
<gene>
    <name evidence="6" type="ORF">SAMN05443377_1108</name>
</gene>
<keyword evidence="3" id="KW-0804">Transcription</keyword>
<feature type="domain" description="HTH gntR-type" evidence="5">
    <location>
        <begin position="25"/>
        <end position="93"/>
    </location>
</feature>
<evidence type="ECO:0000313" key="6">
    <source>
        <dbReference type="EMBL" id="SER77430.1"/>
    </source>
</evidence>
<reference evidence="7" key="1">
    <citation type="submission" date="2016-10" db="EMBL/GenBank/DDBJ databases">
        <authorList>
            <person name="Varghese N."/>
            <person name="Submissions S."/>
        </authorList>
    </citation>
    <scope>NUCLEOTIDE SEQUENCE [LARGE SCALE GENOMIC DNA]</scope>
    <source>
        <strain evidence="7">DSM 16859</strain>
    </source>
</reference>